<name>A0A2H0KM68_9BACT</name>
<evidence type="ECO:0000256" key="1">
    <source>
        <dbReference type="SAM" id="Phobius"/>
    </source>
</evidence>
<feature type="transmembrane region" description="Helical" evidence="1">
    <location>
        <begin position="7"/>
        <end position="28"/>
    </location>
</feature>
<dbReference type="Proteomes" id="UP000229570">
    <property type="component" value="Unassembled WGS sequence"/>
</dbReference>
<reference evidence="3 4" key="1">
    <citation type="submission" date="2017-09" db="EMBL/GenBank/DDBJ databases">
        <title>Depth-based differentiation of microbial function through sediment-hosted aquifers and enrichment of novel symbionts in the deep terrestrial subsurface.</title>
        <authorList>
            <person name="Probst A.J."/>
            <person name="Ladd B."/>
            <person name="Jarett J.K."/>
            <person name="Geller-Mcgrath D.E."/>
            <person name="Sieber C.M."/>
            <person name="Emerson J.B."/>
            <person name="Anantharaman K."/>
            <person name="Thomas B.C."/>
            <person name="Malmstrom R."/>
            <person name="Stieglmeier M."/>
            <person name="Klingl A."/>
            <person name="Woyke T."/>
            <person name="Ryan C.M."/>
            <person name="Banfield J.F."/>
        </authorList>
    </citation>
    <scope>NUCLEOTIDE SEQUENCE [LARGE SCALE GENOMIC DNA]</scope>
    <source>
        <strain evidence="3">CG11_big_fil_rev_8_21_14_0_20_35_14</strain>
    </source>
</reference>
<keyword evidence="1" id="KW-1133">Transmembrane helix</keyword>
<evidence type="ECO:0000313" key="3">
    <source>
        <dbReference type="EMBL" id="PIQ72358.1"/>
    </source>
</evidence>
<protein>
    <recommendedName>
        <fullName evidence="2">Transcobalamin-like C-terminal domain-containing protein</fullName>
    </recommendedName>
</protein>
<evidence type="ECO:0000259" key="2">
    <source>
        <dbReference type="Pfam" id="PF14478"/>
    </source>
</evidence>
<gene>
    <name evidence="3" type="ORF">COV86_03445</name>
</gene>
<dbReference type="EMBL" id="PCVL01000048">
    <property type="protein sequence ID" value="PIQ72358.1"/>
    <property type="molecule type" value="Genomic_DNA"/>
</dbReference>
<dbReference type="Gene3D" id="2.170.130.30">
    <property type="match status" value="1"/>
</dbReference>
<proteinExistence type="predicted"/>
<accession>A0A2H0KM68</accession>
<evidence type="ECO:0000313" key="4">
    <source>
        <dbReference type="Proteomes" id="UP000229570"/>
    </source>
</evidence>
<keyword evidence="1" id="KW-0812">Transmembrane</keyword>
<keyword evidence="1" id="KW-0472">Membrane</keyword>
<dbReference type="InterPro" id="IPR027954">
    <property type="entry name" value="Transcobalamin-like_C"/>
</dbReference>
<dbReference type="Pfam" id="PF14478">
    <property type="entry name" value="DUF4430"/>
    <property type="match status" value="1"/>
</dbReference>
<dbReference type="AlphaFoldDB" id="A0A2H0KM68"/>
<organism evidence="3 4">
    <name type="scientific">Candidatus Roizmanbacteria bacterium CG11_big_fil_rev_8_21_14_0_20_35_14</name>
    <dbReference type="NCBI Taxonomy" id="1974855"/>
    <lineage>
        <taxon>Bacteria</taxon>
        <taxon>Candidatus Roizmaniibacteriota</taxon>
    </lineage>
</organism>
<feature type="domain" description="Transcobalamin-like C-terminal" evidence="2">
    <location>
        <begin position="64"/>
        <end position="133"/>
    </location>
</feature>
<comment type="caution">
    <text evidence="3">The sequence shown here is derived from an EMBL/GenBank/DDBJ whole genome shotgun (WGS) entry which is preliminary data.</text>
</comment>
<sequence>MEKTKRSCCKFSTFVLIVLAIVAGYFFYQSKSLPNKKSVVQETVTVYLKVLGQKNFNKQEIAKGKTALDLTKEKEDIVTKGDGVNAYVIGINGIEAKSADKEYWAFYVNGKLATVGAGSYKLKSGDKIEWKIEKY</sequence>